<dbReference type="AlphaFoldDB" id="A0A7N2LCB0"/>
<feature type="transmembrane region" description="Helical" evidence="2">
    <location>
        <begin position="235"/>
        <end position="255"/>
    </location>
</feature>
<dbReference type="PROSITE" id="PS50405">
    <property type="entry name" value="GST_CTER"/>
    <property type="match status" value="1"/>
</dbReference>
<feature type="transmembrane region" description="Helical" evidence="2">
    <location>
        <begin position="174"/>
        <end position="192"/>
    </location>
</feature>
<evidence type="ECO:0000259" key="3">
    <source>
        <dbReference type="PROSITE" id="PS50404"/>
    </source>
</evidence>
<dbReference type="PANTHER" id="PTHR44328">
    <property type="entry name" value="GLUTATHIONE S-TRANSFERASE L1"/>
    <property type="match status" value="1"/>
</dbReference>
<dbReference type="InterPro" id="IPR004045">
    <property type="entry name" value="Glutathione_S-Trfase_N"/>
</dbReference>
<protein>
    <submittedName>
        <fullName evidence="5">Uncharacterized protein</fullName>
    </submittedName>
</protein>
<dbReference type="EnsemblPlants" id="QL04p016209:mrna">
    <property type="protein sequence ID" value="QL04p016209:mrna"/>
    <property type="gene ID" value="QL04p016209"/>
</dbReference>
<dbReference type="Pfam" id="PF13417">
    <property type="entry name" value="GST_N_3"/>
    <property type="match status" value="1"/>
</dbReference>
<dbReference type="PRINTS" id="PR01625">
    <property type="entry name" value="GSTRNSFRASEO"/>
</dbReference>
<dbReference type="InterPro" id="IPR010987">
    <property type="entry name" value="Glutathione-S-Trfase_C-like"/>
</dbReference>
<name>A0A7N2LCB0_QUELO</name>
<dbReference type="Pfam" id="PF13410">
    <property type="entry name" value="GST_C_2"/>
    <property type="match status" value="1"/>
</dbReference>
<dbReference type="Gramene" id="QL04p016209:mrna">
    <property type="protein sequence ID" value="QL04p016209:mrna"/>
    <property type="gene ID" value="QL04p016209"/>
</dbReference>
<keyword evidence="6" id="KW-1185">Reference proteome</keyword>
<feature type="domain" description="GST C-terminal" evidence="4">
    <location>
        <begin position="462"/>
        <end position="587"/>
    </location>
</feature>
<feature type="transmembrane region" description="Helical" evidence="2">
    <location>
        <begin position="68"/>
        <end position="91"/>
    </location>
</feature>
<dbReference type="Proteomes" id="UP000594261">
    <property type="component" value="Chromosome 4"/>
</dbReference>
<dbReference type="PROSITE" id="PS50404">
    <property type="entry name" value="GST_NTER"/>
    <property type="match status" value="1"/>
</dbReference>
<dbReference type="SUPFAM" id="SSF52833">
    <property type="entry name" value="Thioredoxin-like"/>
    <property type="match status" value="1"/>
</dbReference>
<dbReference type="GO" id="GO:0005737">
    <property type="term" value="C:cytoplasm"/>
    <property type="evidence" value="ECO:0007669"/>
    <property type="project" value="InterPro"/>
</dbReference>
<proteinExistence type="predicted"/>
<dbReference type="InterPro" id="IPR040079">
    <property type="entry name" value="Glutathione_S-Trfase"/>
</dbReference>
<dbReference type="SUPFAM" id="SSF47616">
    <property type="entry name" value="GST C-terminal domain-like"/>
    <property type="match status" value="1"/>
</dbReference>
<dbReference type="GO" id="GO:0004364">
    <property type="term" value="F:glutathione transferase activity"/>
    <property type="evidence" value="ECO:0007669"/>
    <property type="project" value="InterPro"/>
</dbReference>
<keyword evidence="1" id="KW-0560">Oxidoreductase</keyword>
<keyword evidence="2" id="KW-1133">Transmembrane helix</keyword>
<dbReference type="Gene3D" id="1.20.1050.10">
    <property type="match status" value="2"/>
</dbReference>
<dbReference type="Gene3D" id="3.40.30.10">
    <property type="entry name" value="Glutaredoxin"/>
    <property type="match status" value="1"/>
</dbReference>
<accession>A0A7N2LCB0</accession>
<evidence type="ECO:0000256" key="2">
    <source>
        <dbReference type="SAM" id="Phobius"/>
    </source>
</evidence>
<evidence type="ECO:0000313" key="6">
    <source>
        <dbReference type="Proteomes" id="UP000594261"/>
    </source>
</evidence>
<organism evidence="5 6">
    <name type="scientific">Quercus lobata</name>
    <name type="common">Valley oak</name>
    <dbReference type="NCBI Taxonomy" id="97700"/>
    <lineage>
        <taxon>Eukaryota</taxon>
        <taxon>Viridiplantae</taxon>
        <taxon>Streptophyta</taxon>
        <taxon>Embryophyta</taxon>
        <taxon>Tracheophyta</taxon>
        <taxon>Spermatophyta</taxon>
        <taxon>Magnoliopsida</taxon>
        <taxon>eudicotyledons</taxon>
        <taxon>Gunneridae</taxon>
        <taxon>Pentapetalae</taxon>
        <taxon>rosids</taxon>
        <taxon>fabids</taxon>
        <taxon>Fagales</taxon>
        <taxon>Fagaceae</taxon>
        <taxon>Quercus</taxon>
    </lineage>
</organism>
<dbReference type="InterPro" id="IPR036249">
    <property type="entry name" value="Thioredoxin-like_sf"/>
</dbReference>
<evidence type="ECO:0000259" key="4">
    <source>
        <dbReference type="PROSITE" id="PS50405"/>
    </source>
</evidence>
<reference evidence="5 6" key="1">
    <citation type="journal article" date="2016" name="G3 (Bethesda)">
        <title>First Draft Assembly and Annotation of the Genome of a California Endemic Oak Quercus lobata Nee (Fagaceae).</title>
        <authorList>
            <person name="Sork V.L."/>
            <person name="Fitz-Gibbon S.T."/>
            <person name="Puiu D."/>
            <person name="Crepeau M."/>
            <person name="Gugger P.F."/>
            <person name="Sherman R."/>
            <person name="Stevens K."/>
            <person name="Langley C.H."/>
            <person name="Pellegrini M."/>
            <person name="Salzberg S.L."/>
        </authorList>
    </citation>
    <scope>NUCLEOTIDE SEQUENCE [LARGE SCALE GENOMIC DNA]</scope>
    <source>
        <strain evidence="5 6">cv. SW786</strain>
    </source>
</reference>
<reference evidence="5" key="2">
    <citation type="submission" date="2021-01" db="UniProtKB">
        <authorList>
            <consortium name="EnsemblPlants"/>
        </authorList>
    </citation>
    <scope>IDENTIFICATION</scope>
</reference>
<dbReference type="PANTHER" id="PTHR44328:SF6">
    <property type="entry name" value="GLUTATHIONE S-TRANSFERASE L1-RELATED"/>
    <property type="match status" value="1"/>
</dbReference>
<evidence type="ECO:0000256" key="1">
    <source>
        <dbReference type="ARBA" id="ARBA00023002"/>
    </source>
</evidence>
<dbReference type="InterPro" id="IPR005442">
    <property type="entry name" value="GST_omega"/>
</dbReference>
<dbReference type="EMBL" id="LRBV02000004">
    <property type="status" value="NOT_ANNOTATED_CDS"/>
    <property type="molecule type" value="Genomic_DNA"/>
</dbReference>
<feature type="domain" description="GST N-terminal" evidence="3">
    <location>
        <begin position="376"/>
        <end position="457"/>
    </location>
</feature>
<dbReference type="InParanoid" id="A0A7N2LCB0"/>
<dbReference type="FunFam" id="3.40.30.10:FF:000091">
    <property type="entry name" value="Glutathione S-transferase L2, chloroplastic"/>
    <property type="match status" value="1"/>
</dbReference>
<dbReference type="Pfam" id="PF06813">
    <property type="entry name" value="Nodulin-like"/>
    <property type="match status" value="1"/>
</dbReference>
<dbReference type="SFLD" id="SFLDS00019">
    <property type="entry name" value="Glutathione_Transferase_(cytos"/>
    <property type="match status" value="1"/>
</dbReference>
<sequence length="727" mass="81921">MNMAGLVANFIRGRWNQFFGSLLILTTTAGSQIYASYSIRIKENLNLDQSSLNTLGSFKELGSSVGSFIGFTLSIFPAFMLLILGSLLNFWSHMSLSTAINRKTVVHSQWKVNMHMFLGALSQKVMVSGASRSSQNFPCNRSLVKLLFRCFEGLSSNMLLLYYFSFFGEDSRQLLVFLAYVPSLASLVFSFVIYKKHPLVFEETEKQVLLSILRRSAIVGGTLVLLLILKMNLHFTMPFFILAGTVLSFALFLTVKPALKSQFELLGEVYREEVQSILFSSAQFGGVVGNFLFSKYIIAQIYDFQAKRQLGEKGVGGTALNCVGDECFRISLYVMAALTAASLVPCGFLWRTFLTVNEHLPTPLDATSEPPPLFDGTTRLYTNYACPFAQRVWITRNYKGLQDRIKLVPIDLQNRPAWYKEKVYDVNKVPALEHDGKIIGESLDLIKYVDSNFEGPCLLPNDPAKKEFAEEFIALIDSLINMTVHKSFKGDTVKEAGPDFDHLENALHKFDDGPFFLGHEFSLVDIACIPFVERFQILFSTLWNYDITTGRPKLARWIKELNKINAYKTTKADPKVGLYDKIKVVPINLQNRPAWYKEEVYPENKVVPSLEYKGKIIGNFEGPSLLPNDPAKKQFAEDLLAYGPTPIPSTRQCTHHSKETQLKKLVDVAYIPFVERFQIFFLALWNYDITAEGPNLQGGLSCGSEVVALICNIRVTVTIDNGNRFCD</sequence>
<feature type="transmembrane region" description="Helical" evidence="2">
    <location>
        <begin position="212"/>
        <end position="229"/>
    </location>
</feature>
<keyword evidence="2" id="KW-0812">Transmembrane</keyword>
<keyword evidence="2" id="KW-0472">Membrane</keyword>
<dbReference type="InterPro" id="IPR010658">
    <property type="entry name" value="Nodulin-like"/>
</dbReference>
<feature type="transmembrane region" description="Helical" evidence="2">
    <location>
        <begin position="146"/>
        <end position="168"/>
    </location>
</feature>
<evidence type="ECO:0000313" key="5">
    <source>
        <dbReference type="EnsemblPlants" id="QL04p016209:mrna"/>
    </source>
</evidence>
<dbReference type="GO" id="GO:0045174">
    <property type="term" value="F:glutathione dehydrogenase (ascorbate) activity"/>
    <property type="evidence" value="ECO:0007669"/>
    <property type="project" value="UniProtKB-ARBA"/>
</dbReference>
<feature type="transmembrane region" description="Helical" evidence="2">
    <location>
        <begin position="330"/>
        <end position="350"/>
    </location>
</feature>
<dbReference type="InterPro" id="IPR036282">
    <property type="entry name" value="Glutathione-S-Trfase_C_sf"/>
</dbReference>
<dbReference type="SFLD" id="SFLDG00358">
    <property type="entry name" value="Main_(cytGST)"/>
    <property type="match status" value="1"/>
</dbReference>
<dbReference type="InterPro" id="IPR044629">
    <property type="entry name" value="GSTL1/2/3"/>
</dbReference>